<keyword evidence="1" id="KW-1133">Transmembrane helix</keyword>
<keyword evidence="1" id="KW-0812">Transmembrane</keyword>
<evidence type="ECO:0000313" key="2">
    <source>
        <dbReference type="EMBL" id="MEQ2222399.1"/>
    </source>
</evidence>
<evidence type="ECO:0000313" key="3">
    <source>
        <dbReference type="Proteomes" id="UP001482620"/>
    </source>
</evidence>
<protein>
    <submittedName>
        <fullName evidence="2">Uncharacterized protein</fullName>
    </submittedName>
</protein>
<accession>A0ABV0SPB5</accession>
<feature type="transmembrane region" description="Helical" evidence="1">
    <location>
        <begin position="52"/>
        <end position="72"/>
    </location>
</feature>
<organism evidence="2 3">
    <name type="scientific">Ilyodon furcidens</name>
    <name type="common">goldbreast splitfin</name>
    <dbReference type="NCBI Taxonomy" id="33524"/>
    <lineage>
        <taxon>Eukaryota</taxon>
        <taxon>Metazoa</taxon>
        <taxon>Chordata</taxon>
        <taxon>Craniata</taxon>
        <taxon>Vertebrata</taxon>
        <taxon>Euteleostomi</taxon>
        <taxon>Actinopterygii</taxon>
        <taxon>Neopterygii</taxon>
        <taxon>Teleostei</taxon>
        <taxon>Neoteleostei</taxon>
        <taxon>Acanthomorphata</taxon>
        <taxon>Ovalentaria</taxon>
        <taxon>Atherinomorphae</taxon>
        <taxon>Cyprinodontiformes</taxon>
        <taxon>Goodeidae</taxon>
        <taxon>Ilyodon</taxon>
    </lineage>
</organism>
<evidence type="ECO:0000256" key="1">
    <source>
        <dbReference type="SAM" id="Phobius"/>
    </source>
</evidence>
<name>A0ABV0SPB5_9TELE</name>
<dbReference type="EMBL" id="JAHRIQ010003212">
    <property type="protein sequence ID" value="MEQ2222399.1"/>
    <property type="molecule type" value="Genomic_DNA"/>
</dbReference>
<comment type="caution">
    <text evidence="2">The sequence shown here is derived from an EMBL/GenBank/DDBJ whole genome shotgun (WGS) entry which is preliminary data.</text>
</comment>
<proteinExistence type="predicted"/>
<sequence length="178" mass="20411">MFLHLKGFLLLCDVKFNLFSPVEEGLTSFFTLCLNKVPRYCNKVVFIDRSGWFLDIVLVIYAFSSIILDLIIHQQLFGIHLLGAKDLLPVCQTLGSILYSAKEMVFGDRLLNTKHLKIQFKIGSFMCGSVGKTPFGSRCVVQLYSMWDHRETAWMQNLKTLLKTNRLKSSFYPAAERC</sequence>
<keyword evidence="3" id="KW-1185">Reference proteome</keyword>
<keyword evidence="1" id="KW-0472">Membrane</keyword>
<dbReference type="Proteomes" id="UP001482620">
    <property type="component" value="Unassembled WGS sequence"/>
</dbReference>
<gene>
    <name evidence="2" type="ORF">ILYODFUR_025877</name>
</gene>
<reference evidence="2 3" key="1">
    <citation type="submission" date="2021-06" db="EMBL/GenBank/DDBJ databases">
        <authorList>
            <person name="Palmer J.M."/>
        </authorList>
    </citation>
    <scope>NUCLEOTIDE SEQUENCE [LARGE SCALE GENOMIC DNA]</scope>
    <source>
        <strain evidence="3">if_2019</strain>
        <tissue evidence="2">Muscle</tissue>
    </source>
</reference>